<reference evidence="1" key="1">
    <citation type="submission" date="2019-08" db="EMBL/GenBank/DDBJ databases">
        <title>Sus scorfa domesticus a preclinical model for human phage therapy.</title>
        <authorList>
            <person name="Colom J."/>
            <person name="Baig A."/>
            <person name="Barrow P."/>
            <person name="Atterbury R."/>
        </authorList>
    </citation>
    <scope>NUCLEOTIDE SEQUENCE</scope>
</reference>
<proteinExistence type="predicted"/>
<organism evidence="1 2">
    <name type="scientific">Escherichia phage vB_EcolP_P433.1</name>
    <dbReference type="NCBI Taxonomy" id="2653657"/>
    <lineage>
        <taxon>Viruses</taxon>
        <taxon>Duplodnaviria</taxon>
        <taxon>Heunggongvirae</taxon>
        <taxon>Uroviricota</taxon>
        <taxon>Caudoviricetes</taxon>
        <taxon>Autographivirales</taxon>
        <taxon>Autosignataviridae</taxon>
        <taxon>Molineuxvirinae</taxon>
        <taxon>Rodentiumvirus</taxon>
        <taxon>Rodentiumvirus PP433</taxon>
    </lineage>
</organism>
<gene>
    <name evidence="1" type="ORF">P4331_46</name>
</gene>
<evidence type="ECO:0000313" key="2">
    <source>
        <dbReference type="Proteomes" id="UP000827870"/>
    </source>
</evidence>
<dbReference type="EMBL" id="MN384978">
    <property type="protein sequence ID" value="QFR58641.1"/>
    <property type="molecule type" value="Genomic_DNA"/>
</dbReference>
<accession>A0AAE6P0B7</accession>
<sequence>MKQRAIKRCIKRAQKQLRRGTFKGRMRIVSFNAKGMVFVVSYQEGRTIYVNDNGIGWGVGTTLSNDGGHGHWEGSKVEVAISYV</sequence>
<evidence type="ECO:0000313" key="1">
    <source>
        <dbReference type="EMBL" id="QFR58641.1"/>
    </source>
</evidence>
<protein>
    <submittedName>
        <fullName evidence="1">Uncharacterized protein</fullName>
    </submittedName>
</protein>
<keyword evidence="2" id="KW-1185">Reference proteome</keyword>
<name>A0AAE6P0B7_9CAUD</name>
<dbReference type="Proteomes" id="UP000827870">
    <property type="component" value="Segment"/>
</dbReference>